<protein>
    <submittedName>
        <fullName evidence="2">Uncharacterized protein</fullName>
    </submittedName>
</protein>
<proteinExistence type="predicted"/>
<dbReference type="Proteomes" id="UP000327392">
    <property type="component" value="Segment"/>
</dbReference>
<sequence length="64" mass="6963">MRVKISDGVREVEVEGEGSLAEFESAAQRLYQVVAPTDNNGKRPAGFTGNGWSTLSDHERDPEA</sequence>
<dbReference type="RefSeq" id="YP_010655532.1">
    <property type="nucleotide sequence ID" value="NC_070829.1"/>
</dbReference>
<dbReference type="GeneID" id="77931395"/>
<reference evidence="2 3" key="1">
    <citation type="submission" date="2019-07" db="EMBL/GenBank/DDBJ databases">
        <authorList>
            <person name="Mandava P."/>
            <person name="Ferry J.C."/>
            <person name="Fallon S.M."/>
            <person name="Hajdenberg M."/>
            <person name="Sharma E."/>
            <person name="Shaffer C.D."/>
            <person name="Weston-Hafer K.A."/>
            <person name="Garlena R.A."/>
            <person name="Russell D.A."/>
            <person name="Pope W.H."/>
            <person name="Jacobs-Sera D."/>
            <person name="Hatfull G.F."/>
        </authorList>
    </citation>
    <scope>NUCLEOTIDE SEQUENCE [LARGE SCALE GENOMIC DNA]</scope>
</reference>
<gene>
    <name evidence="2" type="primary">41</name>
    <name evidence="2" type="ORF">SEA_ZUKO_41</name>
</gene>
<name>A0A5J6D747_9CAUD</name>
<feature type="region of interest" description="Disordered" evidence="1">
    <location>
        <begin position="37"/>
        <end position="64"/>
    </location>
</feature>
<evidence type="ECO:0000256" key="1">
    <source>
        <dbReference type="SAM" id="MobiDB-lite"/>
    </source>
</evidence>
<accession>A0A5J6D747</accession>
<dbReference type="KEGG" id="vg:77931395"/>
<dbReference type="EMBL" id="MN204493">
    <property type="protein sequence ID" value="QEQ93619.1"/>
    <property type="molecule type" value="Genomic_DNA"/>
</dbReference>
<organism evidence="2 3">
    <name type="scientific">Streptomyces phage Zuko</name>
    <dbReference type="NCBI Taxonomy" id="2601695"/>
    <lineage>
        <taxon>Viruses</taxon>
        <taxon>Duplodnaviria</taxon>
        <taxon>Heunggongvirae</taxon>
        <taxon>Uroviricota</taxon>
        <taxon>Caudoviricetes</taxon>
        <taxon>Zukovirus</taxon>
        <taxon>Zukovirus zuko</taxon>
    </lineage>
</organism>
<keyword evidence="3" id="KW-1185">Reference proteome</keyword>
<evidence type="ECO:0000313" key="3">
    <source>
        <dbReference type="Proteomes" id="UP000327392"/>
    </source>
</evidence>
<evidence type="ECO:0000313" key="2">
    <source>
        <dbReference type="EMBL" id="QEQ93619.1"/>
    </source>
</evidence>